<dbReference type="Gene3D" id="1.10.10.1590">
    <property type="entry name" value="NADH-quinone oxidoreductase subunit E"/>
    <property type="match status" value="1"/>
</dbReference>
<evidence type="ECO:0000256" key="14">
    <source>
        <dbReference type="PIRSR" id="PIRSR000216-1"/>
    </source>
</evidence>
<evidence type="ECO:0000256" key="10">
    <source>
        <dbReference type="ARBA" id="ARBA00031580"/>
    </source>
</evidence>
<keyword evidence="7 14" id="KW-0411">Iron-sulfur</keyword>
<keyword evidence="16" id="KW-1185">Reference proteome</keyword>
<dbReference type="InterPro" id="IPR041921">
    <property type="entry name" value="NuoE_N"/>
</dbReference>
<dbReference type="PIRSF" id="PIRSF000216">
    <property type="entry name" value="NADH_DH_24kDa"/>
    <property type="match status" value="1"/>
</dbReference>
<dbReference type="AlphaFoldDB" id="A0A451DIW3"/>
<sequence>MHKNKVLLKTQHESQPNDIALSALECAAIVKERVLYEEPHAVIIEALHIIQKHRGWVSDHLIKSVADILEIPASDVEEVATFYSQIYRMPVGRHIIRYCDSLVCYILDYQIIQKTLEACLKIQPGQTTKDKRFTLLPTCCLGNCDKGPTLMINDRTYGHVKSQDITQLLEEYP</sequence>
<dbReference type="InterPro" id="IPR042128">
    <property type="entry name" value="NuoE_dom"/>
</dbReference>
<proteinExistence type="inferred from homology"/>
<dbReference type="FunFam" id="3.40.30.10:FF:000015">
    <property type="entry name" value="NADH-quinone oxidoreductase subunit E"/>
    <property type="match status" value="1"/>
</dbReference>
<dbReference type="RefSeq" id="WP_072665984.1">
    <property type="nucleotide sequence ID" value="NZ_LR217725.1"/>
</dbReference>
<dbReference type="EMBL" id="LR217725">
    <property type="protein sequence ID" value="VFP86615.1"/>
    <property type="molecule type" value="Genomic_DNA"/>
</dbReference>
<evidence type="ECO:0000256" key="4">
    <source>
        <dbReference type="ARBA" id="ARBA00022719"/>
    </source>
</evidence>
<evidence type="ECO:0000256" key="6">
    <source>
        <dbReference type="ARBA" id="ARBA00023004"/>
    </source>
</evidence>
<dbReference type="FunFam" id="1.10.10.1590:FF:000001">
    <property type="entry name" value="NADH-quinone oxidoreductase subunit E"/>
    <property type="match status" value="1"/>
</dbReference>
<evidence type="ECO:0000256" key="9">
    <source>
        <dbReference type="ARBA" id="ARBA00026021"/>
    </source>
</evidence>
<evidence type="ECO:0000256" key="8">
    <source>
        <dbReference type="ARBA" id="ARBA00023027"/>
    </source>
</evidence>
<dbReference type="PROSITE" id="PS01099">
    <property type="entry name" value="COMPLEX1_24K"/>
    <property type="match status" value="1"/>
</dbReference>
<dbReference type="InterPro" id="IPR002023">
    <property type="entry name" value="NuoE-like"/>
</dbReference>
<gene>
    <name evidence="15" type="primary">nuoE</name>
    <name evidence="15" type="ORF">ERCIPSTX3056_057</name>
</gene>
<dbReference type="PANTHER" id="PTHR10371">
    <property type="entry name" value="NADH DEHYDROGENASE UBIQUINONE FLAVOPROTEIN 2, MITOCHONDRIAL"/>
    <property type="match status" value="1"/>
</dbReference>
<keyword evidence="8" id="KW-0520">NAD</keyword>
<dbReference type="GO" id="GO:0046872">
    <property type="term" value="F:metal ion binding"/>
    <property type="evidence" value="ECO:0007669"/>
    <property type="project" value="UniProtKB-KW"/>
</dbReference>
<feature type="binding site" evidence="14">
    <location>
        <position position="140"/>
    </location>
    <ligand>
        <name>[2Fe-2S] cluster</name>
        <dbReference type="ChEBI" id="CHEBI:190135"/>
    </ligand>
</feature>
<dbReference type="GO" id="GO:0051537">
    <property type="term" value="F:2 iron, 2 sulfur cluster binding"/>
    <property type="evidence" value="ECO:0007669"/>
    <property type="project" value="UniProtKB-KW"/>
</dbReference>
<evidence type="ECO:0000256" key="1">
    <source>
        <dbReference type="ARBA" id="ARBA00010643"/>
    </source>
</evidence>
<comment type="similarity">
    <text evidence="1">Belongs to the complex I 24 kDa subunit family.</text>
</comment>
<comment type="subunit">
    <text evidence="9">Composed of 13 different subunits. Subunits NuoCD, E, F, and G constitute the peripheral sector of the complex.</text>
</comment>
<dbReference type="GO" id="GO:0048038">
    <property type="term" value="F:quinone binding"/>
    <property type="evidence" value="ECO:0007669"/>
    <property type="project" value="UniProtKB-KW"/>
</dbReference>
<evidence type="ECO:0000256" key="5">
    <source>
        <dbReference type="ARBA" id="ARBA00022723"/>
    </source>
</evidence>
<feature type="binding site" evidence="14">
    <location>
        <position position="144"/>
    </location>
    <ligand>
        <name>[2Fe-2S] cluster</name>
        <dbReference type="ChEBI" id="CHEBI:190135"/>
    </ligand>
</feature>
<evidence type="ECO:0000256" key="7">
    <source>
        <dbReference type="ARBA" id="ARBA00023014"/>
    </source>
</evidence>
<evidence type="ECO:0000313" key="15">
    <source>
        <dbReference type="EMBL" id="VFP86615.1"/>
    </source>
</evidence>
<dbReference type="SUPFAM" id="SSF52833">
    <property type="entry name" value="Thioredoxin-like"/>
    <property type="match status" value="1"/>
</dbReference>
<protein>
    <recommendedName>
        <fullName evidence="2">NADH-quinone oxidoreductase subunit E</fullName>
    </recommendedName>
    <alternativeName>
        <fullName evidence="10">NADH dehydrogenase I subunit E</fullName>
    </alternativeName>
    <alternativeName>
        <fullName evidence="11">NDH-1 subunit E</fullName>
    </alternativeName>
</protein>
<dbReference type="Pfam" id="PF01257">
    <property type="entry name" value="2Fe-2S_thioredx"/>
    <property type="match status" value="1"/>
</dbReference>
<name>A0A451DIW3_9GAMM</name>
<evidence type="ECO:0000256" key="2">
    <source>
        <dbReference type="ARBA" id="ARBA00019898"/>
    </source>
</evidence>
<comment type="cofactor">
    <cofactor evidence="12">
        <name>[2Fe-2S] cluster</name>
        <dbReference type="ChEBI" id="CHEBI:190135"/>
    </cofactor>
</comment>
<dbReference type="CDD" id="cd03064">
    <property type="entry name" value="TRX_Fd_NuoE"/>
    <property type="match status" value="1"/>
</dbReference>
<keyword evidence="6 14" id="KW-0408">Iron</keyword>
<comment type="cofactor">
    <cofactor evidence="14">
        <name>[2Fe-2S] cluster</name>
        <dbReference type="ChEBI" id="CHEBI:190135"/>
    </cofactor>
    <text evidence="14">Binds 1 [2Fe-2S] cluster.</text>
</comment>
<feature type="binding site" evidence="14">
    <location>
        <position position="99"/>
    </location>
    <ligand>
        <name>[2Fe-2S] cluster</name>
        <dbReference type="ChEBI" id="CHEBI:190135"/>
    </ligand>
</feature>
<comment type="catalytic activity">
    <reaction evidence="13">
        <text>a quinone + NADH + 5 H(+)(in) = a quinol + NAD(+) + 4 H(+)(out)</text>
        <dbReference type="Rhea" id="RHEA:57888"/>
        <dbReference type="ChEBI" id="CHEBI:15378"/>
        <dbReference type="ChEBI" id="CHEBI:24646"/>
        <dbReference type="ChEBI" id="CHEBI:57540"/>
        <dbReference type="ChEBI" id="CHEBI:57945"/>
        <dbReference type="ChEBI" id="CHEBI:132124"/>
    </reaction>
</comment>
<evidence type="ECO:0000313" key="16">
    <source>
        <dbReference type="Proteomes" id="UP000294462"/>
    </source>
</evidence>
<dbReference type="PANTHER" id="PTHR10371:SF3">
    <property type="entry name" value="NADH DEHYDROGENASE [UBIQUINONE] FLAVOPROTEIN 2, MITOCHONDRIAL"/>
    <property type="match status" value="1"/>
</dbReference>
<reference evidence="15 16" key="1">
    <citation type="submission" date="2019-02" db="EMBL/GenBank/DDBJ databases">
        <authorList>
            <person name="Manzano-Marin A."/>
            <person name="Manzano-Marin A."/>
        </authorList>
    </citation>
    <scope>NUCLEOTIDE SEQUENCE [LARGE SCALE GENOMIC DNA]</scope>
    <source>
        <strain evidence="15 16">ErCipseudotaxifoliae</strain>
    </source>
</reference>
<dbReference type="InterPro" id="IPR036249">
    <property type="entry name" value="Thioredoxin-like_sf"/>
</dbReference>
<evidence type="ECO:0000256" key="13">
    <source>
        <dbReference type="ARBA" id="ARBA00047712"/>
    </source>
</evidence>
<dbReference type="GO" id="GO:0003954">
    <property type="term" value="F:NADH dehydrogenase activity"/>
    <property type="evidence" value="ECO:0007669"/>
    <property type="project" value="TreeGrafter"/>
</dbReference>
<accession>A0A451DIW3</accession>
<keyword evidence="5 14" id="KW-0479">Metal-binding</keyword>
<organism evidence="15 16">
    <name type="scientific">Candidatus Erwinia haradaeae</name>
    <dbReference type="NCBI Taxonomy" id="1922217"/>
    <lineage>
        <taxon>Bacteria</taxon>
        <taxon>Pseudomonadati</taxon>
        <taxon>Pseudomonadota</taxon>
        <taxon>Gammaproteobacteria</taxon>
        <taxon>Enterobacterales</taxon>
        <taxon>Erwiniaceae</taxon>
        <taxon>Erwinia</taxon>
    </lineage>
</organism>
<evidence type="ECO:0000256" key="3">
    <source>
        <dbReference type="ARBA" id="ARBA00022714"/>
    </source>
</evidence>
<keyword evidence="4" id="KW-0874">Quinone</keyword>
<dbReference type="NCBIfam" id="TIGR01958">
    <property type="entry name" value="nuoE_fam"/>
    <property type="match status" value="1"/>
</dbReference>
<keyword evidence="15" id="KW-0560">Oxidoreductase</keyword>
<dbReference type="KEGG" id="ehd:ERCIPSTX3056_057"/>
<feature type="binding site" evidence="14">
    <location>
        <position position="104"/>
    </location>
    <ligand>
        <name>[2Fe-2S] cluster</name>
        <dbReference type="ChEBI" id="CHEBI:190135"/>
    </ligand>
</feature>
<dbReference type="NCBIfam" id="NF005722">
    <property type="entry name" value="PRK07539.1-2"/>
    <property type="match status" value="1"/>
</dbReference>
<dbReference type="Gene3D" id="3.40.30.10">
    <property type="entry name" value="Glutaredoxin"/>
    <property type="match status" value="1"/>
</dbReference>
<evidence type="ECO:0000256" key="11">
    <source>
        <dbReference type="ARBA" id="ARBA00032788"/>
    </source>
</evidence>
<dbReference type="OrthoDB" id="9807941at2"/>
<evidence type="ECO:0000256" key="12">
    <source>
        <dbReference type="ARBA" id="ARBA00034078"/>
    </source>
</evidence>
<dbReference type="Proteomes" id="UP000294462">
    <property type="component" value="Chromosome"/>
</dbReference>
<keyword evidence="3 14" id="KW-0001">2Fe-2S</keyword>